<comment type="caution">
    <text evidence="2">The sequence shown here is derived from an EMBL/GenBank/DDBJ whole genome shotgun (WGS) entry which is preliminary data.</text>
</comment>
<dbReference type="PATRIC" id="fig|43658.5.peg.2935"/>
<dbReference type="EMBL" id="JXYA01000031">
    <property type="protein sequence ID" value="KJZ07948.1"/>
    <property type="molecule type" value="Genomic_DNA"/>
</dbReference>
<evidence type="ECO:0000313" key="3">
    <source>
        <dbReference type="Proteomes" id="UP000033452"/>
    </source>
</evidence>
<evidence type="ECO:0008006" key="4">
    <source>
        <dbReference type="Google" id="ProtNLM"/>
    </source>
</evidence>
<protein>
    <recommendedName>
        <fullName evidence="4">VCBS repeat-containing protein</fullName>
    </recommendedName>
</protein>
<feature type="signal peptide" evidence="1">
    <location>
        <begin position="1"/>
        <end position="19"/>
    </location>
</feature>
<reference evidence="2 3" key="1">
    <citation type="journal article" date="2015" name="BMC Genomics">
        <title>Genome mining reveals unlocked bioactive potential of marine Gram-negative bacteria.</title>
        <authorList>
            <person name="Machado H."/>
            <person name="Sonnenschein E.C."/>
            <person name="Melchiorsen J."/>
            <person name="Gram L."/>
        </authorList>
    </citation>
    <scope>NUCLEOTIDE SEQUENCE [LARGE SCALE GENOMIC DNA]</scope>
    <source>
        <strain evidence="2 3">S2471</strain>
    </source>
</reference>
<evidence type="ECO:0000313" key="2">
    <source>
        <dbReference type="EMBL" id="KJZ07948.1"/>
    </source>
</evidence>
<keyword evidence="3" id="KW-1185">Reference proteome</keyword>
<feature type="chain" id="PRO_5002475451" description="VCBS repeat-containing protein" evidence="1">
    <location>
        <begin position="20"/>
        <end position="173"/>
    </location>
</feature>
<dbReference type="AlphaFoldDB" id="A0A0F4QJT1"/>
<dbReference type="OrthoDB" id="6298308at2"/>
<name>A0A0F4QJT1_9GAMM</name>
<proteinExistence type="predicted"/>
<organism evidence="2 3">
    <name type="scientific">Pseudoalteromonas rubra</name>
    <dbReference type="NCBI Taxonomy" id="43658"/>
    <lineage>
        <taxon>Bacteria</taxon>
        <taxon>Pseudomonadati</taxon>
        <taxon>Pseudomonadota</taxon>
        <taxon>Gammaproteobacteria</taxon>
        <taxon>Alteromonadales</taxon>
        <taxon>Pseudoalteromonadaceae</taxon>
        <taxon>Pseudoalteromonas</taxon>
    </lineage>
</organism>
<evidence type="ECO:0000256" key="1">
    <source>
        <dbReference type="SAM" id="SignalP"/>
    </source>
</evidence>
<sequence>MKTSAITLSALLFAGAANAATAEDFGATQDLLINEDVKTLHIVDINADNRKDLVWVTSTGAVKYKLKNNDGLASLESLPGTRWRLEYNHRNEVKFINFTVQGGVLETHDDKFYSISDITMSNTGTLDFCTPLSYGLDKTGCQWQYSVTEILPNVMKGVDKRLNATWVAYKLVN</sequence>
<dbReference type="RefSeq" id="WP_046005584.1">
    <property type="nucleotide sequence ID" value="NZ_JXYA01000031.1"/>
</dbReference>
<dbReference type="Proteomes" id="UP000033452">
    <property type="component" value="Unassembled WGS sequence"/>
</dbReference>
<keyword evidence="1" id="KW-0732">Signal</keyword>
<accession>A0A0F4QJT1</accession>
<gene>
    <name evidence="2" type="ORF">TW77_13885</name>
</gene>